<dbReference type="InterPro" id="IPR025443">
    <property type="entry name" value="DUF4307"/>
</dbReference>
<evidence type="ECO:0008006" key="5">
    <source>
        <dbReference type="Google" id="ProtNLM"/>
    </source>
</evidence>
<evidence type="ECO:0000256" key="2">
    <source>
        <dbReference type="SAM" id="Phobius"/>
    </source>
</evidence>
<reference evidence="3 4" key="1">
    <citation type="submission" date="2023-07" db="EMBL/GenBank/DDBJ databases">
        <title>Sequencing the genomes of 1000 actinobacteria strains.</title>
        <authorList>
            <person name="Klenk H.-P."/>
        </authorList>
    </citation>
    <scope>NUCLEOTIDE SEQUENCE [LARGE SCALE GENOMIC DNA]</scope>
    <source>
        <strain evidence="3 4">DSM 44709</strain>
    </source>
</reference>
<evidence type="ECO:0000256" key="1">
    <source>
        <dbReference type="SAM" id="MobiDB-lite"/>
    </source>
</evidence>
<feature type="transmembrane region" description="Helical" evidence="2">
    <location>
        <begin position="32"/>
        <end position="50"/>
    </location>
</feature>
<keyword evidence="2" id="KW-0812">Transmembrane</keyword>
<dbReference type="Proteomes" id="UP001240236">
    <property type="component" value="Unassembled WGS sequence"/>
</dbReference>
<feature type="region of interest" description="Disordered" evidence="1">
    <location>
        <begin position="1"/>
        <end position="23"/>
    </location>
</feature>
<dbReference type="Pfam" id="PF14155">
    <property type="entry name" value="DUF4307"/>
    <property type="match status" value="1"/>
</dbReference>
<evidence type="ECO:0000313" key="3">
    <source>
        <dbReference type="EMBL" id="MDQ0366977.1"/>
    </source>
</evidence>
<name>A0AAE4AY71_9ACTN</name>
<evidence type="ECO:0000313" key="4">
    <source>
        <dbReference type="Proteomes" id="UP001240236"/>
    </source>
</evidence>
<comment type="caution">
    <text evidence="3">The sequence shown here is derived from an EMBL/GenBank/DDBJ whole genome shotgun (WGS) entry which is preliminary data.</text>
</comment>
<sequence>MTETPATTPAAAPVFPPGRYGRRREQRRRRPLLVVAALTVVLVIGVMIAYSEYQKYGDPAYDAEVISYTDITDTGLVVHFRVNVPADGSATCGVRARNRAGATVGAEEVRVNGTAGGEPVTVDHRLTTTERPFIGEVLRCRANS</sequence>
<dbReference type="RefSeq" id="WP_307240701.1">
    <property type="nucleotide sequence ID" value="NZ_JAUSUZ010000001.1"/>
</dbReference>
<organism evidence="3 4">
    <name type="scientific">Catenuloplanes indicus</name>
    <dbReference type="NCBI Taxonomy" id="137267"/>
    <lineage>
        <taxon>Bacteria</taxon>
        <taxon>Bacillati</taxon>
        <taxon>Actinomycetota</taxon>
        <taxon>Actinomycetes</taxon>
        <taxon>Micromonosporales</taxon>
        <taxon>Micromonosporaceae</taxon>
        <taxon>Catenuloplanes</taxon>
    </lineage>
</organism>
<gene>
    <name evidence="3" type="ORF">J2S42_003646</name>
</gene>
<keyword evidence="2" id="KW-1133">Transmembrane helix</keyword>
<dbReference type="AlphaFoldDB" id="A0AAE4AY71"/>
<protein>
    <recommendedName>
        <fullName evidence="5">DUF4307 domain-containing protein</fullName>
    </recommendedName>
</protein>
<keyword evidence="2" id="KW-0472">Membrane</keyword>
<feature type="compositionally biased region" description="Low complexity" evidence="1">
    <location>
        <begin position="1"/>
        <end position="19"/>
    </location>
</feature>
<keyword evidence="4" id="KW-1185">Reference proteome</keyword>
<accession>A0AAE4AY71</accession>
<proteinExistence type="predicted"/>
<dbReference type="EMBL" id="JAUSUZ010000001">
    <property type="protein sequence ID" value="MDQ0366977.1"/>
    <property type="molecule type" value="Genomic_DNA"/>
</dbReference>